<dbReference type="SUPFAM" id="SSF50729">
    <property type="entry name" value="PH domain-like"/>
    <property type="match status" value="1"/>
</dbReference>
<dbReference type="Gene3D" id="1.10.1410.40">
    <property type="match status" value="1"/>
</dbReference>
<reference evidence="11 12" key="1">
    <citation type="submission" date="2019-07" db="EMBL/GenBank/DDBJ databases">
        <title>Draft genome assembly of a fouling barnacle, Amphibalanus amphitrite (Darwin, 1854): The first reference genome for Thecostraca.</title>
        <authorList>
            <person name="Kim W."/>
        </authorList>
    </citation>
    <scope>NUCLEOTIDE SEQUENCE [LARGE SCALE GENOMIC DNA]</scope>
    <source>
        <strain evidence="11">SNU_AA5</strain>
        <tissue evidence="11">Soma without cirri and trophi</tissue>
    </source>
</reference>
<protein>
    <submittedName>
        <fullName evidence="11">Unconventional myosin-XV</fullName>
    </submittedName>
</protein>
<dbReference type="PANTHER" id="PTHR22692:SF26">
    <property type="entry name" value="SH3 DOMAIN-CONTAINING PROTEIN"/>
    <property type="match status" value="1"/>
</dbReference>
<proteinExistence type="inferred from homology"/>
<dbReference type="Pfam" id="PF00784">
    <property type="entry name" value="MyTH4"/>
    <property type="match status" value="1"/>
</dbReference>
<keyword evidence="12" id="KW-1185">Reference proteome</keyword>
<evidence type="ECO:0000256" key="8">
    <source>
        <dbReference type="SAM" id="MobiDB-lite"/>
    </source>
</evidence>
<dbReference type="InterPro" id="IPR059004">
    <property type="entry name" value="MYO15"/>
</dbReference>
<keyword evidence="5" id="KW-0677">Repeat</keyword>
<feature type="domain" description="SH3" evidence="9">
    <location>
        <begin position="445"/>
        <end position="507"/>
    </location>
</feature>
<dbReference type="Pfam" id="PF02174">
    <property type="entry name" value="IRS"/>
    <property type="match status" value="1"/>
</dbReference>
<comment type="subcellular location">
    <subcellularLocation>
        <location evidence="1">Cytoplasm</location>
    </subcellularLocation>
</comment>
<dbReference type="Pfam" id="PF26570">
    <property type="entry name" value="MYO15"/>
    <property type="match status" value="1"/>
</dbReference>
<evidence type="ECO:0000256" key="2">
    <source>
        <dbReference type="ARBA" id="ARBA00008307"/>
    </source>
</evidence>
<dbReference type="InterPro" id="IPR036028">
    <property type="entry name" value="SH3-like_dom_sf"/>
</dbReference>
<evidence type="ECO:0000256" key="1">
    <source>
        <dbReference type="ARBA" id="ARBA00004496"/>
    </source>
</evidence>
<comment type="caution">
    <text evidence="11">The sequence shown here is derived from an EMBL/GenBank/DDBJ whole genome shotgun (WGS) entry which is preliminary data.</text>
</comment>
<evidence type="ECO:0000256" key="6">
    <source>
        <dbReference type="ARBA" id="ARBA00023203"/>
    </source>
</evidence>
<dbReference type="PROSITE" id="PS50002">
    <property type="entry name" value="SH3"/>
    <property type="match status" value="1"/>
</dbReference>
<dbReference type="Pfam" id="PF07653">
    <property type="entry name" value="SH3_2"/>
    <property type="match status" value="1"/>
</dbReference>
<dbReference type="SUPFAM" id="SSF50044">
    <property type="entry name" value="SH3-domain"/>
    <property type="match status" value="1"/>
</dbReference>
<evidence type="ECO:0000313" key="12">
    <source>
        <dbReference type="Proteomes" id="UP000440578"/>
    </source>
</evidence>
<dbReference type="CDD" id="cd13201">
    <property type="entry name" value="FERM_C_MyoXV"/>
    <property type="match status" value="1"/>
</dbReference>
<comment type="similarity">
    <text evidence="2">Belongs to the mab-21 family.</text>
</comment>
<name>A0A6A4VDZ5_AMPAM</name>
<dbReference type="PANTHER" id="PTHR22692">
    <property type="entry name" value="MYOSIN VII, XV"/>
    <property type="match status" value="1"/>
</dbReference>
<dbReference type="Gene3D" id="1.25.40.530">
    <property type="entry name" value="MyTH4 domain"/>
    <property type="match status" value="1"/>
</dbReference>
<dbReference type="SMART" id="SM00326">
    <property type="entry name" value="SH3"/>
    <property type="match status" value="1"/>
</dbReference>
<dbReference type="InterPro" id="IPR011993">
    <property type="entry name" value="PH-like_dom_sf"/>
</dbReference>
<dbReference type="InterPro" id="IPR041795">
    <property type="entry name" value="MyoXV_FERM_C"/>
</dbReference>
<dbReference type="GO" id="GO:0003779">
    <property type="term" value="F:actin binding"/>
    <property type="evidence" value="ECO:0007669"/>
    <property type="project" value="UniProtKB-KW"/>
</dbReference>
<dbReference type="SMART" id="SM00139">
    <property type="entry name" value="MyTH4"/>
    <property type="match status" value="1"/>
</dbReference>
<dbReference type="CDD" id="cd14473">
    <property type="entry name" value="FERM_B-lobe"/>
    <property type="match status" value="1"/>
</dbReference>
<feature type="region of interest" description="Disordered" evidence="8">
    <location>
        <begin position="1502"/>
        <end position="1545"/>
    </location>
</feature>
<dbReference type="Proteomes" id="UP000440578">
    <property type="component" value="Unassembled WGS sequence"/>
</dbReference>
<accession>A0A6A4VDZ5</accession>
<dbReference type="EMBL" id="VIIS01002028">
    <property type="protein sequence ID" value="KAF0289480.1"/>
    <property type="molecule type" value="Genomic_DNA"/>
</dbReference>
<dbReference type="Pfam" id="PF20266">
    <property type="entry name" value="Mab-21_C"/>
    <property type="match status" value="1"/>
</dbReference>
<dbReference type="Pfam" id="PF03281">
    <property type="entry name" value="Mab-21"/>
    <property type="match status" value="1"/>
</dbReference>
<dbReference type="InterPro" id="IPR019748">
    <property type="entry name" value="FERM_central"/>
</dbReference>
<organism evidence="11 12">
    <name type="scientific">Amphibalanus amphitrite</name>
    <name type="common">Striped barnacle</name>
    <name type="synonym">Balanus amphitrite</name>
    <dbReference type="NCBI Taxonomy" id="1232801"/>
    <lineage>
        <taxon>Eukaryota</taxon>
        <taxon>Metazoa</taxon>
        <taxon>Ecdysozoa</taxon>
        <taxon>Arthropoda</taxon>
        <taxon>Crustacea</taxon>
        <taxon>Multicrustacea</taxon>
        <taxon>Cirripedia</taxon>
        <taxon>Thoracica</taxon>
        <taxon>Thoracicalcarea</taxon>
        <taxon>Balanomorpha</taxon>
        <taxon>Balanoidea</taxon>
        <taxon>Balanidae</taxon>
        <taxon>Amphibalaninae</taxon>
        <taxon>Amphibalanus</taxon>
    </lineage>
</organism>
<dbReference type="GO" id="GO:0005856">
    <property type="term" value="C:cytoskeleton"/>
    <property type="evidence" value="ECO:0007669"/>
    <property type="project" value="InterPro"/>
</dbReference>
<feature type="compositionally biased region" description="Polar residues" evidence="8">
    <location>
        <begin position="506"/>
        <end position="523"/>
    </location>
</feature>
<keyword evidence="3 7" id="KW-0728">SH3 domain</keyword>
<feature type="domain" description="MyTH4" evidence="10">
    <location>
        <begin position="641"/>
        <end position="808"/>
    </location>
</feature>
<dbReference type="InterPro" id="IPR024810">
    <property type="entry name" value="MAB21L/cGLR"/>
</dbReference>
<feature type="compositionally biased region" description="Basic and acidic residues" evidence="8">
    <location>
        <begin position="1508"/>
        <end position="1527"/>
    </location>
</feature>
<evidence type="ECO:0000313" key="11">
    <source>
        <dbReference type="EMBL" id="KAF0289480.1"/>
    </source>
</evidence>
<sequence>MYNVNNILPRFTELFILEESEGFLRPVDSYRQLAISRDLESVRTLEAAKTRLFPPSDAPFVTYNRVSWKLDVRKEVFSPTEDVTNATALHLVFCQIVQDVFNPACIRISHAERAEAKQKLDDLGVTSANMQATQLKLSVKRQVLELARQWPTYFCMLFPVSGGRNNPLVQFLGVSHSGVRLLRREKAVPNDFLKVIDHVPFDEIGSVTEHRGSSVQLVLKNGARQAFHTSKASTLTDMLERFVAESQSAAVARRPTWFTVPEDVRTWFTVPEDVRTWFTVAEDVRTWFTVPEDVRTWYEAVSTARALGVVLPLYSGLLDQLDPVTLSRLIFQVPQEVVRSLGGLELADGRFSSDRHLSVDLLVGLDQYWQLLKDGLLRTSAALFEVERWGSLRKATRVVAWVKRFVFNCRNPGLRRQSELSGDEIAEARTALVRDAQQAAFPEEGSHEYVRATADYTSHDPSLLSFMKGDLIRVIKKSQPTEKGWLFGLLDGRRGTFPAQFVTPVGKNSSRSQSKISITNGSNPVLAAAAGSPVPTDAWSTRPPDDPRLEVESDSDLSTHSPAGGDASNEGLAAGHKPTQDDGKHSLLQYAMLHFRDAEEKYNMLREEGGATGSIKLEKKKGKKKGKEDWTWREQVEMVKWSDQPLQASLLKLESAERAGSHGKAESGELNRQALDCFLSIQRYMGDQPMAKDMAEVDCVYTILMACHRAVPLRDEVYCQLMRQTTSNKSTHPDSCQRGWRLFSIVAAYFSCSDGLRPYLFKYLETAAYDKRRAYHGTAMVCLQNLRKTFRFGGRKNVPSIEEITAITAGRNSKRQIYRLPGGTERVINTRSTSVVQDIIEDICSVIKIRTREEMDEFSLYCIVEGDTFTMPLAREEYILDVTTELQKNEQHSRHVSKNEKLLELTFATESQPTLPYRLPKKESSCECASLGDIKVEKIFLSGSVREGTHVRVWSEMGSDIDAMFHLDCTTVLDTVPEQVEAAGCQASSGSCELRVEPTSNLGYVLLKHPRRESCHHQEELTFGADCAVNLLDVFRARLDASGESRREGPALNTQVPDYMQHTKNTDLVPCLTATGVWPGAAFVSRARRSGQPSPELVFKLSELPIFLVPVGFPGSPTQGDEWRVSFSKHEYILLRLMLESQRACLTLLKTCKAILGLHSLKSYHLKTALMWLCETRPTSLWTCEGTQQSVLEIIKFLEDAISRRNLPCYFWPDINILATRSDAELSEISHDVHQLKVHLLSCSLALITHWLSGDVPLVAERLLFSAVPVSQTPIFYLIFCRSVWYFPLRLESHLYVEVVFNQIAPDYLEGLLLVMPGETLHEEVVYDISRVAALLHRAADMSAVPTMKETKYLLPKAALMVRDIKPPQWVNMVQDSWSEVHDKTPMEAKAAVLEILERWPLFGSSFFAVSRVTESREAVDHILALNRGGVHFLDSVTHETLARYPFSEVISTRKVKTEEGTLFLDMKYGNLMQQKVVSIQSDNAHEISRLIRQYISIEQKHQPSQRGAEEAREGPGFEVAKSERTNVDPPISVRRLNDETREEK</sequence>
<evidence type="ECO:0000256" key="5">
    <source>
        <dbReference type="ARBA" id="ARBA00022737"/>
    </source>
</evidence>
<evidence type="ECO:0000259" key="9">
    <source>
        <dbReference type="PROSITE" id="PS50002"/>
    </source>
</evidence>
<dbReference type="InterPro" id="IPR051567">
    <property type="entry name" value="Unconventional_Myosin_ATPase"/>
</dbReference>
<keyword evidence="4" id="KW-0963">Cytoplasm</keyword>
<dbReference type="InterPro" id="IPR001452">
    <property type="entry name" value="SH3_domain"/>
</dbReference>
<evidence type="ECO:0000256" key="3">
    <source>
        <dbReference type="ARBA" id="ARBA00022443"/>
    </source>
</evidence>
<dbReference type="Gene3D" id="3.10.20.90">
    <property type="entry name" value="Phosphatidylinositol 3-kinase Catalytic Subunit, Chain A, domain 1"/>
    <property type="match status" value="1"/>
</dbReference>
<feature type="compositionally biased region" description="Basic and acidic residues" evidence="8">
    <location>
        <begin position="1536"/>
        <end position="1545"/>
    </location>
</feature>
<keyword evidence="6" id="KW-0009">Actin-binding</keyword>
<dbReference type="InterPro" id="IPR002404">
    <property type="entry name" value="IRS_PTB"/>
</dbReference>
<evidence type="ECO:0000256" key="4">
    <source>
        <dbReference type="ARBA" id="ARBA00022490"/>
    </source>
</evidence>
<gene>
    <name evidence="11" type="primary">Myo15a_1</name>
    <name evidence="11" type="ORF">FJT64_012292</name>
</gene>
<dbReference type="InterPro" id="IPR000857">
    <property type="entry name" value="MyTH4_dom"/>
</dbReference>
<dbReference type="InterPro" id="IPR046906">
    <property type="entry name" value="Mab-21_HhH/H2TH-like"/>
</dbReference>
<dbReference type="InterPro" id="IPR038185">
    <property type="entry name" value="MyTH4_dom_sf"/>
</dbReference>
<dbReference type="SMART" id="SM01265">
    <property type="entry name" value="Mab-21"/>
    <property type="match status" value="1"/>
</dbReference>
<dbReference type="Gene3D" id="2.30.29.30">
    <property type="entry name" value="Pleckstrin-homology domain (PH domain)/Phosphotyrosine-binding domain (PTB)"/>
    <property type="match status" value="2"/>
</dbReference>
<dbReference type="PROSITE" id="PS51016">
    <property type="entry name" value="MYTH4"/>
    <property type="match status" value="1"/>
</dbReference>
<evidence type="ECO:0000259" key="10">
    <source>
        <dbReference type="PROSITE" id="PS51016"/>
    </source>
</evidence>
<dbReference type="InterPro" id="IPR046903">
    <property type="entry name" value="Mab-21-like_nuc_Trfase"/>
</dbReference>
<dbReference type="Gene3D" id="2.30.30.40">
    <property type="entry name" value="SH3 Domains"/>
    <property type="match status" value="1"/>
</dbReference>
<feature type="region of interest" description="Disordered" evidence="8">
    <location>
        <begin position="501"/>
        <end position="583"/>
    </location>
</feature>
<dbReference type="OrthoDB" id="6119992at2759"/>
<evidence type="ECO:0000256" key="7">
    <source>
        <dbReference type="PROSITE-ProRule" id="PRU00192"/>
    </source>
</evidence>